<dbReference type="GO" id="GO:0016410">
    <property type="term" value="F:N-acyltransferase activity"/>
    <property type="evidence" value="ECO:0007669"/>
    <property type="project" value="TreeGrafter"/>
</dbReference>
<dbReference type="Gene3D" id="3.40.630.30">
    <property type="match status" value="1"/>
</dbReference>
<proteinExistence type="inferred from homology"/>
<evidence type="ECO:0000313" key="4">
    <source>
        <dbReference type="Proteomes" id="UP000184330"/>
    </source>
</evidence>
<dbReference type="InterPro" id="IPR016181">
    <property type="entry name" value="Acyl_CoA_acyltransferase"/>
</dbReference>
<dbReference type="GO" id="GO:0019290">
    <property type="term" value="P:siderophore biosynthetic process"/>
    <property type="evidence" value="ECO:0007669"/>
    <property type="project" value="InterPro"/>
</dbReference>
<accession>A0A1L7WRJ3</accession>
<feature type="domain" description="Acyltransferase MbtK/IucB-like conserved" evidence="2">
    <location>
        <begin position="243"/>
        <end position="292"/>
    </location>
</feature>
<dbReference type="PANTHER" id="PTHR31438">
    <property type="entry name" value="LYSINE N-ACYLTRANSFERASE C17G9.06C-RELATED"/>
    <property type="match status" value="1"/>
</dbReference>
<dbReference type="OrthoDB" id="4250781at2759"/>
<reference evidence="3 4" key="1">
    <citation type="submission" date="2016-03" db="EMBL/GenBank/DDBJ databases">
        <authorList>
            <person name="Ploux O."/>
        </authorList>
    </citation>
    <scope>NUCLEOTIDE SEQUENCE [LARGE SCALE GENOMIC DNA]</scope>
    <source>
        <strain evidence="3 4">UAMH 11012</strain>
    </source>
</reference>
<dbReference type="STRING" id="576137.A0A1L7WRJ3"/>
<dbReference type="EMBL" id="FJOG01000006">
    <property type="protein sequence ID" value="CZR55365.1"/>
    <property type="molecule type" value="Genomic_DNA"/>
</dbReference>
<dbReference type="FunFam" id="3.40.630.30:FF:000080">
    <property type="entry name" value="Siderophore biosynthesis acetylase AceI, putative"/>
    <property type="match status" value="1"/>
</dbReference>
<dbReference type="SMART" id="SM01006">
    <property type="entry name" value="AlcB"/>
    <property type="match status" value="1"/>
</dbReference>
<dbReference type="AlphaFoldDB" id="A0A1L7WRJ3"/>
<organism evidence="3 4">
    <name type="scientific">Phialocephala subalpina</name>
    <dbReference type="NCBI Taxonomy" id="576137"/>
    <lineage>
        <taxon>Eukaryota</taxon>
        <taxon>Fungi</taxon>
        <taxon>Dikarya</taxon>
        <taxon>Ascomycota</taxon>
        <taxon>Pezizomycotina</taxon>
        <taxon>Leotiomycetes</taxon>
        <taxon>Helotiales</taxon>
        <taxon>Mollisiaceae</taxon>
        <taxon>Phialocephala</taxon>
        <taxon>Phialocephala fortinii species complex</taxon>
    </lineage>
</organism>
<evidence type="ECO:0000259" key="2">
    <source>
        <dbReference type="SMART" id="SM01006"/>
    </source>
</evidence>
<comment type="similarity">
    <text evidence="1">Belongs to the lysine N-acyltransferase MbtK family.</text>
</comment>
<keyword evidence="4" id="KW-1185">Reference proteome</keyword>
<dbReference type="SUPFAM" id="SSF55729">
    <property type="entry name" value="Acyl-CoA N-acyltransferases (Nat)"/>
    <property type="match status" value="1"/>
</dbReference>
<dbReference type="InterPro" id="IPR019432">
    <property type="entry name" value="Acyltransferase_MbtK/IucB-like"/>
</dbReference>
<dbReference type="Pfam" id="PF13523">
    <property type="entry name" value="Acetyltransf_8"/>
    <property type="match status" value="1"/>
</dbReference>
<evidence type="ECO:0000313" key="3">
    <source>
        <dbReference type="EMBL" id="CZR55365.1"/>
    </source>
</evidence>
<gene>
    <name evidence="3" type="ORF">PAC_05252</name>
</gene>
<sequence>MANTIDNFELALPQPYFTRFRVRQSNVPASAPAFQLLLEKKTSSQQSAALPLQLHNEDLKFSELRKGEEVAANNNTQWARARRSPSLTLQWKASNPPSLAQVWLITYAMLSFYSEHEQVRVQFEGSSLESLQNDLLSVGLAIRHPAGEVSTSTELLILRSAFWQGAGSPFGPRPVWLADSSSLRTTSQTLSNYPSQPLTYTLTNSFPTTPIYARHPVRPAKPTPGSTIYSRYIPHLKEHFSMVVLDYEKDEHLQLFHKWQNDPRVAQGWNETGTLEQHREYLRRLHEDPHVLTVLARFQDTFFAYFEIYWGKEDTLGAHYPASDYDRGRHSLVGDINFRGPNRVAAWWSSLMHYIFLDEPRTQFVVGEPKATNTRVLAYDLAHGFNIDGWVDFPHKRSAIVRCSRERYFSMCPFGWDEGVDEGVYRADEFLKRVRGSKL</sequence>
<dbReference type="PANTHER" id="PTHR31438:SF7">
    <property type="entry name" value="ACYLTRANSFERASE MBTK_IUCB-LIKE CONSERVED DOMAIN-CONTAINING PROTEIN"/>
    <property type="match status" value="1"/>
</dbReference>
<protein>
    <submittedName>
        <fullName evidence="3">Related to aerobactin siderophore biosynthesis protein iucB</fullName>
    </submittedName>
</protein>
<evidence type="ECO:0000256" key="1">
    <source>
        <dbReference type="ARBA" id="ARBA00009893"/>
    </source>
</evidence>
<name>A0A1L7WRJ3_9HELO</name>
<dbReference type="Proteomes" id="UP000184330">
    <property type="component" value="Unassembled WGS sequence"/>
</dbReference>